<reference evidence="3" key="2">
    <citation type="submission" date="2018-05" db="EMBL/GenBank/DDBJ databases">
        <title>OpunRS2 (Oryza punctata Reference Sequence Version 2).</title>
        <authorList>
            <person name="Zhang J."/>
            <person name="Kudrna D."/>
            <person name="Lee S."/>
            <person name="Talag J."/>
            <person name="Welchert J."/>
            <person name="Wing R.A."/>
        </authorList>
    </citation>
    <scope>NUCLEOTIDE SEQUENCE [LARGE SCALE GENOMIC DNA]</scope>
</reference>
<keyword evidence="4" id="KW-1185">Reference proteome</keyword>
<sequence>MVKAVENTHGVPEKPLHTSGPIVGENSSAQAAEKLGKDKAPASSRSEKNANNDRAHSEPFIPTPSPELINDVLGGFTKCCALDDTSLMGLPDFDEEGDTSRHRANLCLNDLKYRSSLKQIGNKFTTALISPELEKEFAEENDLISAWTALGVSAAKPCSTATWCCYKGFKRDLRSTQKTLDRIAKLENDRFVLNGELDLVSDQKKAAIDVVRKLHAEKKVFLEEKSNLLARQKELEQSVADHQAVIKEKNECEDLLREKIAELERKNEQLELVQQEQKELMCSKSTASNSSMVVEQLVVHCTKLEPVDVQHGALGDLLNSSASPRLASSVKSVPASLILQPTRKQQI</sequence>
<feature type="coiled-coil region" evidence="1">
    <location>
        <begin position="246"/>
        <end position="283"/>
    </location>
</feature>
<dbReference type="Gramene" id="OPUNC10G03780.1">
    <property type="protein sequence ID" value="OPUNC10G03780.1"/>
    <property type="gene ID" value="OPUNC10G03780"/>
</dbReference>
<dbReference type="AlphaFoldDB" id="A0A0E0M626"/>
<protein>
    <submittedName>
        <fullName evidence="3">Uncharacterized protein</fullName>
    </submittedName>
</protein>
<feature type="compositionally biased region" description="Basic and acidic residues" evidence="2">
    <location>
        <begin position="34"/>
        <end position="57"/>
    </location>
</feature>
<dbReference type="Proteomes" id="UP000026962">
    <property type="component" value="Chromosome 10"/>
</dbReference>
<accession>A0A0E0M626</accession>
<evidence type="ECO:0000313" key="3">
    <source>
        <dbReference type="EnsemblPlants" id="OPUNC10G03780.1"/>
    </source>
</evidence>
<evidence type="ECO:0000313" key="4">
    <source>
        <dbReference type="Proteomes" id="UP000026962"/>
    </source>
</evidence>
<keyword evidence="1" id="KW-0175">Coiled coil</keyword>
<organism evidence="3">
    <name type="scientific">Oryza punctata</name>
    <name type="common">Red rice</name>
    <dbReference type="NCBI Taxonomy" id="4537"/>
    <lineage>
        <taxon>Eukaryota</taxon>
        <taxon>Viridiplantae</taxon>
        <taxon>Streptophyta</taxon>
        <taxon>Embryophyta</taxon>
        <taxon>Tracheophyta</taxon>
        <taxon>Spermatophyta</taxon>
        <taxon>Magnoliopsida</taxon>
        <taxon>Liliopsida</taxon>
        <taxon>Poales</taxon>
        <taxon>Poaceae</taxon>
        <taxon>BOP clade</taxon>
        <taxon>Oryzoideae</taxon>
        <taxon>Oryzeae</taxon>
        <taxon>Oryzinae</taxon>
        <taxon>Oryza</taxon>
    </lineage>
</organism>
<reference evidence="3" key="1">
    <citation type="submission" date="2015-04" db="UniProtKB">
        <authorList>
            <consortium name="EnsemblPlants"/>
        </authorList>
    </citation>
    <scope>IDENTIFICATION</scope>
</reference>
<dbReference type="EnsemblPlants" id="OPUNC10G03780.1">
    <property type="protein sequence ID" value="OPUNC10G03780.1"/>
    <property type="gene ID" value="OPUNC10G03780"/>
</dbReference>
<dbReference type="HOGENOM" id="CLU_800189_0_0_1"/>
<feature type="region of interest" description="Disordered" evidence="2">
    <location>
        <begin position="1"/>
        <end position="64"/>
    </location>
</feature>
<evidence type="ECO:0000256" key="2">
    <source>
        <dbReference type="SAM" id="MobiDB-lite"/>
    </source>
</evidence>
<evidence type="ECO:0000256" key="1">
    <source>
        <dbReference type="SAM" id="Coils"/>
    </source>
</evidence>
<proteinExistence type="predicted"/>
<name>A0A0E0M626_ORYPU</name>